<evidence type="ECO:0000256" key="3">
    <source>
        <dbReference type="ARBA" id="ARBA00023163"/>
    </source>
</evidence>
<dbReference type="InterPro" id="IPR018060">
    <property type="entry name" value="HTH_AraC"/>
</dbReference>
<proteinExistence type="predicted"/>
<keyword evidence="1" id="KW-0805">Transcription regulation</keyword>
<dbReference type="SUPFAM" id="SSF51182">
    <property type="entry name" value="RmlC-like cupins"/>
    <property type="match status" value="1"/>
</dbReference>
<name>A0A3A8F4C6_9GAMM</name>
<dbReference type="EMBL" id="RAXT01000015">
    <property type="protein sequence ID" value="RKG37910.1"/>
    <property type="molecule type" value="Genomic_DNA"/>
</dbReference>
<dbReference type="Gene3D" id="2.60.120.10">
    <property type="entry name" value="Jelly Rolls"/>
    <property type="match status" value="1"/>
</dbReference>
<dbReference type="SMART" id="SM00342">
    <property type="entry name" value="HTH_ARAC"/>
    <property type="match status" value="1"/>
</dbReference>
<sequence length="257" mass="30147">MPFKLNHNLQFDTMISVEEFFYKKDDVVTPHSNLWGDFNLSLNGTLELKVADQTYLSPPSYGLWIPPQTEHCCTALDDQRTHYICIRIHPDLCQSLPQTTKTLNIRAFFRQTIEEILDQQKQNIPSHTYYQHLLQLLLDQIQNSSCYEHYLPQSEHPILKPILQDLSNPIFFAKSLHEVLNTFQITERHALRLCQEQLKLPLSEWRNRAKIIYAISLLQRGYSVKKIGLELGYQHSSSFIEFFKRYTGQPPAQVRNT</sequence>
<dbReference type="Pfam" id="PF02311">
    <property type="entry name" value="AraC_binding"/>
    <property type="match status" value="1"/>
</dbReference>
<protein>
    <submittedName>
        <fullName evidence="5">AraC family transcriptional regulator</fullName>
    </submittedName>
</protein>
<dbReference type="PROSITE" id="PS01124">
    <property type="entry name" value="HTH_ARAC_FAMILY_2"/>
    <property type="match status" value="1"/>
</dbReference>
<evidence type="ECO:0000256" key="2">
    <source>
        <dbReference type="ARBA" id="ARBA00023125"/>
    </source>
</evidence>
<dbReference type="Pfam" id="PF12833">
    <property type="entry name" value="HTH_18"/>
    <property type="match status" value="1"/>
</dbReference>
<dbReference type="PROSITE" id="PS00041">
    <property type="entry name" value="HTH_ARAC_FAMILY_1"/>
    <property type="match status" value="1"/>
</dbReference>
<feature type="domain" description="HTH araC/xylS-type" evidence="4">
    <location>
        <begin position="156"/>
        <end position="257"/>
    </location>
</feature>
<comment type="caution">
    <text evidence="5">The sequence shown here is derived from an EMBL/GenBank/DDBJ whole genome shotgun (WGS) entry which is preliminary data.</text>
</comment>
<keyword evidence="6" id="KW-1185">Reference proteome</keyword>
<dbReference type="OrthoDB" id="9804543at2"/>
<gene>
    <name evidence="5" type="ORF">D7V20_09175</name>
</gene>
<dbReference type="InterPro" id="IPR011051">
    <property type="entry name" value="RmlC_Cupin_sf"/>
</dbReference>
<dbReference type="RefSeq" id="WP_120383993.1">
    <property type="nucleotide sequence ID" value="NZ_RAXT01000015.1"/>
</dbReference>
<reference evidence="5 6" key="1">
    <citation type="submission" date="2018-09" db="EMBL/GenBank/DDBJ databases">
        <title>The draft genome of Acinetobacter spp. strains.</title>
        <authorList>
            <person name="Qin J."/>
            <person name="Feng Y."/>
            <person name="Zong Z."/>
        </authorList>
    </citation>
    <scope>NUCLEOTIDE SEQUENCE [LARGE SCALE GENOMIC DNA]</scope>
    <source>
        <strain evidence="5 6">WCHAc060115</strain>
    </source>
</reference>
<evidence type="ECO:0000313" key="6">
    <source>
        <dbReference type="Proteomes" id="UP000280405"/>
    </source>
</evidence>
<dbReference type="PANTHER" id="PTHR11019:SF190">
    <property type="entry name" value="ARAC-FAMILY REGULATORY PROTEIN"/>
    <property type="match status" value="1"/>
</dbReference>
<accession>A0A3A8F4C6</accession>
<dbReference type="AlphaFoldDB" id="A0A3A8F4C6"/>
<dbReference type="GO" id="GO:0043565">
    <property type="term" value="F:sequence-specific DNA binding"/>
    <property type="evidence" value="ECO:0007669"/>
    <property type="project" value="InterPro"/>
</dbReference>
<evidence type="ECO:0000256" key="1">
    <source>
        <dbReference type="ARBA" id="ARBA00023015"/>
    </source>
</evidence>
<dbReference type="InterPro" id="IPR014710">
    <property type="entry name" value="RmlC-like_jellyroll"/>
</dbReference>
<evidence type="ECO:0000313" key="5">
    <source>
        <dbReference type="EMBL" id="RKG37910.1"/>
    </source>
</evidence>
<evidence type="ECO:0000259" key="4">
    <source>
        <dbReference type="PROSITE" id="PS01124"/>
    </source>
</evidence>
<dbReference type="InterPro" id="IPR003313">
    <property type="entry name" value="AraC-bd"/>
</dbReference>
<keyword evidence="2" id="KW-0238">DNA-binding</keyword>
<organism evidence="5 6">
    <name type="scientific">Acinetobacter rongchengensis</name>
    <dbReference type="NCBI Taxonomy" id="2419601"/>
    <lineage>
        <taxon>Bacteria</taxon>
        <taxon>Pseudomonadati</taxon>
        <taxon>Pseudomonadota</taxon>
        <taxon>Gammaproteobacteria</taxon>
        <taxon>Moraxellales</taxon>
        <taxon>Moraxellaceae</taxon>
        <taxon>Acinetobacter</taxon>
    </lineage>
</organism>
<dbReference type="GO" id="GO:0003700">
    <property type="term" value="F:DNA-binding transcription factor activity"/>
    <property type="evidence" value="ECO:0007669"/>
    <property type="project" value="InterPro"/>
</dbReference>
<dbReference type="Gene3D" id="1.10.10.60">
    <property type="entry name" value="Homeodomain-like"/>
    <property type="match status" value="1"/>
</dbReference>
<dbReference type="Proteomes" id="UP000280405">
    <property type="component" value="Unassembled WGS sequence"/>
</dbReference>
<dbReference type="SUPFAM" id="SSF46689">
    <property type="entry name" value="Homeodomain-like"/>
    <property type="match status" value="1"/>
</dbReference>
<dbReference type="InterPro" id="IPR009057">
    <property type="entry name" value="Homeodomain-like_sf"/>
</dbReference>
<dbReference type="InterPro" id="IPR018062">
    <property type="entry name" value="HTH_AraC-typ_CS"/>
</dbReference>
<dbReference type="PANTHER" id="PTHR11019">
    <property type="entry name" value="HTH-TYPE TRANSCRIPTIONAL REGULATOR NIMR"/>
    <property type="match status" value="1"/>
</dbReference>
<keyword evidence="3" id="KW-0804">Transcription</keyword>